<accession>C0W493</accession>
<dbReference type="EMBL" id="ACFH01000047">
    <property type="protein sequence ID" value="EEH66442.1"/>
    <property type="molecule type" value="Genomic_DNA"/>
</dbReference>
<protein>
    <submittedName>
        <fullName evidence="2">Uncharacterized protein</fullName>
    </submittedName>
</protein>
<dbReference type="Proteomes" id="UP000004778">
    <property type="component" value="Unassembled WGS sequence"/>
</dbReference>
<name>C0W493_9ACTO</name>
<feature type="region of interest" description="Disordered" evidence="1">
    <location>
        <begin position="15"/>
        <end position="45"/>
    </location>
</feature>
<keyword evidence="3" id="KW-1185">Reference proteome</keyword>
<reference evidence="2 3" key="1">
    <citation type="submission" date="2009-01" db="EMBL/GenBank/DDBJ databases">
        <authorList>
            <person name="Qin X."/>
            <person name="Bachman B."/>
            <person name="Battles P."/>
            <person name="Bell A."/>
            <person name="Bess C."/>
            <person name="Bickham C."/>
            <person name="Chaboub L."/>
            <person name="Chen D."/>
            <person name="Coyle M."/>
            <person name="Deiros D.R."/>
            <person name="Dinh H."/>
            <person name="Forbes L."/>
            <person name="Fowler G."/>
            <person name="Francisco L."/>
            <person name="Fu Q."/>
            <person name="Gubbala S."/>
            <person name="Hale W."/>
            <person name="Han Y."/>
            <person name="Hemphill L."/>
            <person name="Highlander S.K."/>
            <person name="Hirani K."/>
            <person name="Hogues M."/>
            <person name="Jackson L."/>
            <person name="Jakkamsetti A."/>
            <person name="Javaid M."/>
            <person name="Jiang H."/>
            <person name="Korchina V."/>
            <person name="Kovar C."/>
            <person name="Lara F."/>
            <person name="Lee S."/>
            <person name="Mata R."/>
            <person name="Mathew T."/>
            <person name="Moen C."/>
            <person name="Morales K."/>
            <person name="Munidasa M."/>
            <person name="Nazareth L."/>
            <person name="Ngo R."/>
            <person name="Nguyen L."/>
            <person name="Okwuonu G."/>
            <person name="Ongeri F."/>
            <person name="Patil S."/>
            <person name="Petrosino J."/>
            <person name="Pham C."/>
            <person name="Pham P."/>
            <person name="Pu L.-L."/>
            <person name="Puazo M."/>
            <person name="Raj R."/>
            <person name="Reid J."/>
            <person name="Rouhana J."/>
            <person name="Saada N."/>
            <person name="Shang Y."/>
            <person name="Simmons D."/>
            <person name="Thornton R."/>
            <person name="Warren J."/>
            <person name="Weissenberger G."/>
            <person name="Zhang J."/>
            <person name="Zhang L."/>
            <person name="Zhou C."/>
            <person name="Zhu D."/>
            <person name="Muzny D."/>
            <person name="Worley K."/>
            <person name="Gibbs R."/>
        </authorList>
    </citation>
    <scope>NUCLEOTIDE SEQUENCE [LARGE SCALE GENOMIC DNA]</scope>
    <source>
        <strain evidence="2 3">DSM 15434</strain>
    </source>
</reference>
<organism evidence="2 3">
    <name type="scientific">Actinomyces urogenitalis DSM 15434</name>
    <dbReference type="NCBI Taxonomy" id="525246"/>
    <lineage>
        <taxon>Bacteria</taxon>
        <taxon>Bacillati</taxon>
        <taxon>Actinomycetota</taxon>
        <taxon>Actinomycetes</taxon>
        <taxon>Actinomycetales</taxon>
        <taxon>Actinomycetaceae</taxon>
        <taxon>Actinomyces</taxon>
    </lineage>
</organism>
<evidence type="ECO:0000256" key="1">
    <source>
        <dbReference type="SAM" id="MobiDB-lite"/>
    </source>
</evidence>
<comment type="caution">
    <text evidence="2">The sequence shown here is derived from an EMBL/GenBank/DDBJ whole genome shotgun (WGS) entry which is preliminary data.</text>
</comment>
<sequence>MCADVLSACTSLEEADHHSHLGSLSPVDEGVTGATCGARAPWPRH</sequence>
<evidence type="ECO:0000313" key="3">
    <source>
        <dbReference type="Proteomes" id="UP000004778"/>
    </source>
</evidence>
<evidence type="ECO:0000313" key="2">
    <source>
        <dbReference type="EMBL" id="EEH66442.1"/>
    </source>
</evidence>
<dbReference type="AlphaFoldDB" id="C0W493"/>
<dbReference type="HOGENOM" id="CLU_3195106_0_0_11"/>
<gene>
    <name evidence="2" type="ORF">HMPREF0058_0687</name>
</gene>
<proteinExistence type="predicted"/>